<feature type="region of interest" description="Disordered" evidence="7">
    <location>
        <begin position="1"/>
        <end position="22"/>
    </location>
</feature>
<dbReference type="eggNOG" id="COG0217">
    <property type="taxonomic scope" value="Bacteria"/>
</dbReference>
<dbReference type="NCBIfam" id="TIGR01033">
    <property type="entry name" value="YebC/PmpR family DNA-binding transcriptional regulator"/>
    <property type="match status" value="1"/>
</dbReference>
<comment type="subcellular location">
    <subcellularLocation>
        <location evidence="6">Cytoplasm</location>
    </subcellularLocation>
</comment>
<dbReference type="OrthoDB" id="9781053at2"/>
<comment type="caution">
    <text evidence="10">The sequence shown here is derived from an EMBL/GenBank/DDBJ whole genome shotgun (WGS) entry which is preliminary data.</text>
</comment>
<dbReference type="PANTHER" id="PTHR12532:SF6">
    <property type="entry name" value="TRANSCRIPTIONAL REGULATORY PROTEIN YEBC-RELATED"/>
    <property type="match status" value="1"/>
</dbReference>
<dbReference type="NCBIfam" id="NF009044">
    <property type="entry name" value="PRK12378.1"/>
    <property type="match status" value="1"/>
</dbReference>
<dbReference type="GO" id="GO:0005829">
    <property type="term" value="C:cytosol"/>
    <property type="evidence" value="ECO:0007669"/>
    <property type="project" value="TreeGrafter"/>
</dbReference>
<evidence type="ECO:0000259" key="9">
    <source>
        <dbReference type="Pfam" id="PF20772"/>
    </source>
</evidence>
<evidence type="ECO:0000259" key="8">
    <source>
        <dbReference type="Pfam" id="PF01709"/>
    </source>
</evidence>
<comment type="similarity">
    <text evidence="1 6">Belongs to the TACO1 family.</text>
</comment>
<accession>A6G902</accession>
<dbReference type="GO" id="GO:0006355">
    <property type="term" value="P:regulation of DNA-templated transcription"/>
    <property type="evidence" value="ECO:0007669"/>
    <property type="project" value="UniProtKB-UniRule"/>
</dbReference>
<evidence type="ECO:0000256" key="5">
    <source>
        <dbReference type="ARBA" id="ARBA00023163"/>
    </source>
</evidence>
<evidence type="ECO:0000256" key="6">
    <source>
        <dbReference type="HAMAP-Rule" id="MF_00693"/>
    </source>
</evidence>
<dbReference type="EMBL" id="ABCS01000042">
    <property type="protein sequence ID" value="EDM77688.1"/>
    <property type="molecule type" value="Genomic_DNA"/>
</dbReference>
<evidence type="ECO:0000313" key="11">
    <source>
        <dbReference type="Proteomes" id="UP000005801"/>
    </source>
</evidence>
<dbReference type="STRING" id="391625.PPSIR1_14085"/>
<dbReference type="HAMAP" id="MF_00693">
    <property type="entry name" value="Transcrip_reg_TACO1"/>
    <property type="match status" value="1"/>
</dbReference>
<reference evidence="10 11" key="1">
    <citation type="submission" date="2007-06" db="EMBL/GenBank/DDBJ databases">
        <authorList>
            <person name="Shimkets L."/>
            <person name="Ferriera S."/>
            <person name="Johnson J."/>
            <person name="Kravitz S."/>
            <person name="Beeson K."/>
            <person name="Sutton G."/>
            <person name="Rogers Y.-H."/>
            <person name="Friedman R."/>
            <person name="Frazier M."/>
            <person name="Venter J.C."/>
        </authorList>
    </citation>
    <scope>NUCLEOTIDE SEQUENCE [LARGE SCALE GENOMIC DNA]</scope>
    <source>
        <strain evidence="10 11">SIR-1</strain>
    </source>
</reference>
<dbReference type="Pfam" id="PF01709">
    <property type="entry name" value="Transcrip_reg"/>
    <property type="match status" value="1"/>
</dbReference>
<keyword evidence="3 6" id="KW-0805">Transcription regulation</keyword>
<dbReference type="Gene3D" id="1.10.10.200">
    <property type="match status" value="1"/>
</dbReference>
<dbReference type="GO" id="GO:0003677">
    <property type="term" value="F:DNA binding"/>
    <property type="evidence" value="ECO:0007669"/>
    <property type="project" value="UniProtKB-UniRule"/>
</dbReference>
<dbReference type="RefSeq" id="WP_006973197.1">
    <property type="nucleotide sequence ID" value="NZ_ABCS01000042.1"/>
</dbReference>
<dbReference type="InterPro" id="IPR029072">
    <property type="entry name" value="YebC-like"/>
</dbReference>
<dbReference type="InterPro" id="IPR048300">
    <property type="entry name" value="TACO1_YebC-like_2nd/3rd_dom"/>
</dbReference>
<evidence type="ECO:0000313" key="10">
    <source>
        <dbReference type="EMBL" id="EDM77688.1"/>
    </source>
</evidence>
<dbReference type="InterPro" id="IPR026564">
    <property type="entry name" value="Transcrip_reg_TACO1-like_dom3"/>
</dbReference>
<dbReference type="FunFam" id="1.10.10.200:FF:000004">
    <property type="entry name" value="Probable transcriptional regulatory protein BSBG_02618"/>
    <property type="match status" value="1"/>
</dbReference>
<feature type="domain" description="TACO1/YebC-like second and third" evidence="8">
    <location>
        <begin position="81"/>
        <end position="240"/>
    </location>
</feature>
<keyword evidence="5 6" id="KW-0804">Transcription</keyword>
<dbReference type="AlphaFoldDB" id="A6G902"/>
<keyword evidence="11" id="KW-1185">Reference proteome</keyword>
<keyword evidence="4 6" id="KW-0238">DNA-binding</keyword>
<evidence type="ECO:0000256" key="3">
    <source>
        <dbReference type="ARBA" id="ARBA00023015"/>
    </source>
</evidence>
<evidence type="ECO:0000256" key="7">
    <source>
        <dbReference type="SAM" id="MobiDB-lite"/>
    </source>
</evidence>
<gene>
    <name evidence="10" type="ORF">PPSIR1_14085</name>
</gene>
<evidence type="ECO:0000256" key="2">
    <source>
        <dbReference type="ARBA" id="ARBA00022490"/>
    </source>
</evidence>
<dbReference type="InterPro" id="IPR049083">
    <property type="entry name" value="TACO1_YebC_N"/>
</dbReference>
<dbReference type="Gene3D" id="3.30.70.980">
    <property type="match status" value="2"/>
</dbReference>
<dbReference type="Pfam" id="PF20772">
    <property type="entry name" value="TACO1_YebC_N"/>
    <property type="match status" value="1"/>
</dbReference>
<dbReference type="PANTHER" id="PTHR12532">
    <property type="entry name" value="TRANSLATIONAL ACTIVATOR OF CYTOCHROME C OXIDASE 1"/>
    <property type="match status" value="1"/>
</dbReference>
<evidence type="ECO:0000256" key="4">
    <source>
        <dbReference type="ARBA" id="ARBA00023125"/>
    </source>
</evidence>
<dbReference type="InterPro" id="IPR002876">
    <property type="entry name" value="Transcrip_reg_TACO1-like"/>
</dbReference>
<proteinExistence type="inferred from homology"/>
<sequence length="241" mass="26416">MGRTFENRKQAMAKRSDRDAKAFTRAGRKIAMAVKSGGPDPDANPALRRAMQNAQSVNMPKDRVQAAIDKAAGATDTDDWQDALYEGYGPHGVAIIVDATTNNPTRTVANVRFAFKKGNGNLGASGSVAFQFDQLGTFRLDPAGVERDEIELELIDDGLDDIDEGLGEDGEQELILRCAREDFGKLSSALEAKKIEVKSSGFEWVPQNRTELSDEQIDEVLGLIDRLDQDDDVQKVFHNMA</sequence>
<dbReference type="Proteomes" id="UP000005801">
    <property type="component" value="Unassembled WGS sequence"/>
</dbReference>
<keyword evidence="2 6" id="KW-0963">Cytoplasm</keyword>
<dbReference type="SUPFAM" id="SSF75625">
    <property type="entry name" value="YebC-like"/>
    <property type="match status" value="1"/>
</dbReference>
<evidence type="ECO:0000256" key="1">
    <source>
        <dbReference type="ARBA" id="ARBA00008724"/>
    </source>
</evidence>
<protein>
    <recommendedName>
        <fullName evidence="6">Probable transcriptional regulatory protein PPSIR1_14085</fullName>
    </recommendedName>
</protein>
<organism evidence="10 11">
    <name type="scientific">Plesiocystis pacifica SIR-1</name>
    <dbReference type="NCBI Taxonomy" id="391625"/>
    <lineage>
        <taxon>Bacteria</taxon>
        <taxon>Pseudomonadati</taxon>
        <taxon>Myxococcota</taxon>
        <taxon>Polyangia</taxon>
        <taxon>Nannocystales</taxon>
        <taxon>Nannocystaceae</taxon>
        <taxon>Plesiocystis</taxon>
    </lineage>
</organism>
<name>A6G902_9BACT</name>
<dbReference type="InterPro" id="IPR017856">
    <property type="entry name" value="Integrase-like_N"/>
</dbReference>
<feature type="domain" description="TACO1/YebC-like N-terminal" evidence="9">
    <location>
        <begin position="4"/>
        <end position="73"/>
    </location>
</feature>